<name>A0ACC2QM75_9NEOP</name>
<evidence type="ECO:0000313" key="2">
    <source>
        <dbReference type="Proteomes" id="UP001231649"/>
    </source>
</evidence>
<keyword evidence="2" id="KW-1185">Reference proteome</keyword>
<reference evidence="1" key="1">
    <citation type="submission" date="2023-03" db="EMBL/GenBank/DDBJ databases">
        <title>Chromosome-level genomes of two armyworms, Mythimna separata and Mythimna loreyi, provide insights into the biosynthesis and reception of sex pheromones.</title>
        <authorList>
            <person name="Zhao H."/>
        </authorList>
    </citation>
    <scope>NUCLEOTIDE SEQUENCE</scope>
    <source>
        <strain evidence="1">BeijingLab</strain>
    </source>
</reference>
<organism evidence="1 2">
    <name type="scientific">Mythimna loreyi</name>
    <dbReference type="NCBI Taxonomy" id="667449"/>
    <lineage>
        <taxon>Eukaryota</taxon>
        <taxon>Metazoa</taxon>
        <taxon>Ecdysozoa</taxon>
        <taxon>Arthropoda</taxon>
        <taxon>Hexapoda</taxon>
        <taxon>Insecta</taxon>
        <taxon>Pterygota</taxon>
        <taxon>Neoptera</taxon>
        <taxon>Endopterygota</taxon>
        <taxon>Lepidoptera</taxon>
        <taxon>Glossata</taxon>
        <taxon>Ditrysia</taxon>
        <taxon>Noctuoidea</taxon>
        <taxon>Noctuidae</taxon>
        <taxon>Noctuinae</taxon>
        <taxon>Hadenini</taxon>
        <taxon>Mythimna</taxon>
    </lineage>
</organism>
<comment type="caution">
    <text evidence="1">The sequence shown here is derived from an EMBL/GenBank/DDBJ whole genome shotgun (WGS) entry which is preliminary data.</text>
</comment>
<gene>
    <name evidence="1" type="ORF">PYW08_006288</name>
</gene>
<dbReference type="EMBL" id="CM056795">
    <property type="protein sequence ID" value="KAJ8720823.1"/>
    <property type="molecule type" value="Genomic_DNA"/>
</dbReference>
<dbReference type="Proteomes" id="UP001231649">
    <property type="component" value="Chromosome 19"/>
</dbReference>
<protein>
    <submittedName>
        <fullName evidence="1">Uncharacterized protein</fullName>
    </submittedName>
</protein>
<accession>A0ACC2QM75</accession>
<proteinExistence type="predicted"/>
<sequence length="329" mass="36834">MFKTGVTLHHFPNPETSTEKFKNWISNIGGDITELDADVIFRNRRVCSRHFEDKYHKYPTNRLSRIAVPSLHLTSVHQSIQYETEANNVAVAIATPVVHADNPSNVYPTSSSLLNSELIPKMRVNHCTQVFSKSVGVALGCMAELGALEKESTETADLLIFFDDLFDSVNGSFSTIRNGKVYRSAVTATSPHHKLWNYSIPILKSMKFVNANNKGVVPSLSSWIKTIENFKRIVKYLHSKGVNSLLLRHFNQDPIENFFGAIRAHGYSNIMPTATAFEGAYKTLMVNNITSSHSVGSNCEKDDNVCLQSLKYFIINHGDNILLLNVNIK</sequence>
<evidence type="ECO:0000313" key="1">
    <source>
        <dbReference type="EMBL" id="KAJ8720823.1"/>
    </source>
</evidence>